<organism evidence="1 2">
    <name type="scientific">Acaulospora morrowiae</name>
    <dbReference type="NCBI Taxonomy" id="94023"/>
    <lineage>
        <taxon>Eukaryota</taxon>
        <taxon>Fungi</taxon>
        <taxon>Fungi incertae sedis</taxon>
        <taxon>Mucoromycota</taxon>
        <taxon>Glomeromycotina</taxon>
        <taxon>Glomeromycetes</taxon>
        <taxon>Diversisporales</taxon>
        <taxon>Acaulosporaceae</taxon>
        <taxon>Acaulospora</taxon>
    </lineage>
</organism>
<evidence type="ECO:0000313" key="2">
    <source>
        <dbReference type="Proteomes" id="UP000789342"/>
    </source>
</evidence>
<gene>
    <name evidence="1" type="ORF">AMORRO_LOCUS1094</name>
</gene>
<dbReference type="AlphaFoldDB" id="A0A9N8VMZ4"/>
<proteinExistence type="predicted"/>
<comment type="caution">
    <text evidence="1">The sequence shown here is derived from an EMBL/GenBank/DDBJ whole genome shotgun (WGS) entry which is preliminary data.</text>
</comment>
<sequence>MQKAEEKVRNRHSTKQQGITNKQVGIYRVTKSRKWILLLMEKQINKKQYRQQQKVEYKDACEDKIAIQTMRKFKFRIIDIIKGYSDITGFSRYRTRHGSVRIVKLDFSIKDRRMSSDLIKQKGSIGKILSCIDSSVVIDLFLFHTTIKALALCDNRFFYISQTLFVRYTLEALRLNYRNLDGSSTIESTCKTVYSSLLGQRSSSMDSLCDRDIFIIKFPETDIAINMHISLCHLLR</sequence>
<reference evidence="1" key="1">
    <citation type="submission" date="2021-06" db="EMBL/GenBank/DDBJ databases">
        <authorList>
            <person name="Kallberg Y."/>
            <person name="Tangrot J."/>
            <person name="Rosling A."/>
        </authorList>
    </citation>
    <scope>NUCLEOTIDE SEQUENCE</scope>
    <source>
        <strain evidence="1">CL551</strain>
    </source>
</reference>
<dbReference type="Proteomes" id="UP000789342">
    <property type="component" value="Unassembled WGS sequence"/>
</dbReference>
<evidence type="ECO:0000313" key="1">
    <source>
        <dbReference type="EMBL" id="CAG8454861.1"/>
    </source>
</evidence>
<protein>
    <submittedName>
        <fullName evidence="1">15990_t:CDS:1</fullName>
    </submittedName>
</protein>
<name>A0A9N8VMZ4_9GLOM</name>
<accession>A0A9N8VMZ4</accession>
<dbReference type="EMBL" id="CAJVPV010000395">
    <property type="protein sequence ID" value="CAG8454861.1"/>
    <property type="molecule type" value="Genomic_DNA"/>
</dbReference>
<keyword evidence="2" id="KW-1185">Reference proteome</keyword>